<evidence type="ECO:0000256" key="2">
    <source>
        <dbReference type="ARBA" id="ARBA00004892"/>
    </source>
</evidence>
<dbReference type="EMBL" id="JACSQL010000005">
    <property type="protein sequence ID" value="MBD7969089.1"/>
    <property type="molecule type" value="Genomic_DNA"/>
</dbReference>
<comment type="catalytic activity">
    <reaction evidence="1 7">
        <text>D-glucuronate = D-fructuronate</text>
        <dbReference type="Rhea" id="RHEA:13049"/>
        <dbReference type="ChEBI" id="CHEBI:58720"/>
        <dbReference type="ChEBI" id="CHEBI:59863"/>
        <dbReference type="EC" id="5.3.1.12"/>
    </reaction>
</comment>
<dbReference type="EC" id="5.3.1.12" evidence="4 7"/>
<dbReference type="SUPFAM" id="SSF51556">
    <property type="entry name" value="Metallo-dependent hydrolases"/>
    <property type="match status" value="1"/>
</dbReference>
<evidence type="ECO:0000256" key="6">
    <source>
        <dbReference type="ARBA" id="ARBA00023235"/>
    </source>
</evidence>
<dbReference type="GO" id="GO:0008880">
    <property type="term" value="F:glucuronate isomerase activity"/>
    <property type="evidence" value="ECO:0007669"/>
    <property type="project" value="UniProtKB-EC"/>
</dbReference>
<evidence type="ECO:0000256" key="4">
    <source>
        <dbReference type="ARBA" id="ARBA00012546"/>
    </source>
</evidence>
<dbReference type="PANTHER" id="PTHR30068">
    <property type="entry name" value="URONATE ISOMERASE"/>
    <property type="match status" value="1"/>
</dbReference>
<evidence type="ECO:0000256" key="5">
    <source>
        <dbReference type="ARBA" id="ARBA00020555"/>
    </source>
</evidence>
<comment type="similarity">
    <text evidence="3 7">Belongs to the metallo-dependent hydrolases superfamily. Uronate isomerase family.</text>
</comment>
<dbReference type="Gene3D" id="1.10.2020.10">
    <property type="entry name" value="uronate isomerase, domain 2, chain A"/>
    <property type="match status" value="1"/>
</dbReference>
<dbReference type="Gene3D" id="3.20.20.140">
    <property type="entry name" value="Metal-dependent hydrolases"/>
    <property type="match status" value="1"/>
</dbReference>
<protein>
    <recommendedName>
        <fullName evidence="5 7">Uronate isomerase</fullName>
        <ecNumber evidence="4 7">5.3.1.12</ecNumber>
    </recommendedName>
    <alternativeName>
        <fullName evidence="7">Glucuronate isomerase</fullName>
    </alternativeName>
    <alternativeName>
        <fullName evidence="7">Uronic isomerase</fullName>
    </alternativeName>
</protein>
<keyword evidence="9" id="KW-1185">Reference proteome</keyword>
<evidence type="ECO:0000313" key="9">
    <source>
        <dbReference type="Proteomes" id="UP000608071"/>
    </source>
</evidence>
<dbReference type="HAMAP" id="MF_00675">
    <property type="entry name" value="UxaC"/>
    <property type="match status" value="1"/>
</dbReference>
<dbReference type="InterPro" id="IPR032466">
    <property type="entry name" value="Metal_Hydrolase"/>
</dbReference>
<dbReference type="Proteomes" id="UP000608071">
    <property type="component" value="Unassembled WGS sequence"/>
</dbReference>
<accession>A0ABR8T1A8</accession>
<sequence>MKSFLDEQFLLTNDTAITLFENYAKDMPIIDYHCHLSPKEIYENKTFRNLTEAWLYGDHYKWRLLRANGVEEKYITGDESVSDYDRFMAWARTVPLAIGNPVYAWSHLELQRYFGVYELINEKNAPVIWEKVNAKLNGEGFGARDLITKSNVTVICTTDDPADTLEYHLLIKEIPGFDTEVLPSFRPDKGLEINRDGFRPWLTQLEQVAKRKIEDYDTFLQVMEERVDFFHSVGGRVSDHALDYVPYADTTKEEAAAIFAQARTGAKVSLNDEQKYKTYTLVFLGKLYAARGWTMQFHINAARNNNTRMYHLLGPDTGYDSINDSLVAGPLVKLLDSLAIEDALPRTILYSLNSRDNEVLAAITGSFQGDGIPGKIQLGSAWWFNDTKDGMLAQMKALANAGLISRFVGMLTDSRSFLSYPRHEYFRRLVCNLLGEWVEQGEVPHDMELLGNIVKDISYRNARQYFEFSSQVSTARE</sequence>
<comment type="pathway">
    <text evidence="2 7">Carbohydrate metabolism; pentose and glucuronate interconversion.</text>
</comment>
<gene>
    <name evidence="7 8" type="primary">uxaC</name>
    <name evidence="8" type="ORF">H9647_13510</name>
</gene>
<dbReference type="PANTHER" id="PTHR30068:SF4">
    <property type="entry name" value="URONATE ISOMERASE"/>
    <property type="match status" value="1"/>
</dbReference>
<dbReference type="Pfam" id="PF02614">
    <property type="entry name" value="UxaC"/>
    <property type="match status" value="1"/>
</dbReference>
<keyword evidence="6 7" id="KW-0413">Isomerase</keyword>
<evidence type="ECO:0000256" key="1">
    <source>
        <dbReference type="ARBA" id="ARBA00001165"/>
    </source>
</evidence>
<dbReference type="InterPro" id="IPR003766">
    <property type="entry name" value="Uronate_isomerase"/>
</dbReference>
<dbReference type="NCBIfam" id="NF002794">
    <property type="entry name" value="PRK02925.1"/>
    <property type="match status" value="1"/>
</dbReference>
<comment type="catalytic activity">
    <reaction evidence="7">
        <text>aldehydo-D-galacturonate = keto-D-tagaturonate</text>
        <dbReference type="Rhea" id="RHEA:27702"/>
        <dbReference type="ChEBI" id="CHEBI:12952"/>
        <dbReference type="ChEBI" id="CHEBI:17886"/>
    </reaction>
</comment>
<evidence type="ECO:0000256" key="3">
    <source>
        <dbReference type="ARBA" id="ARBA00008397"/>
    </source>
</evidence>
<reference evidence="8 9" key="1">
    <citation type="submission" date="2020-08" db="EMBL/GenBank/DDBJ databases">
        <title>A Genomic Blueprint of the Chicken Gut Microbiome.</title>
        <authorList>
            <person name="Gilroy R."/>
            <person name="Ravi A."/>
            <person name="Getino M."/>
            <person name="Pursley I."/>
            <person name="Horton D.L."/>
            <person name="Alikhan N.-F."/>
            <person name="Baker D."/>
            <person name="Gharbi K."/>
            <person name="Hall N."/>
            <person name="Watson M."/>
            <person name="Adriaenssens E.M."/>
            <person name="Foster-Nyarko E."/>
            <person name="Jarju S."/>
            <person name="Secka A."/>
            <person name="Antonio M."/>
            <person name="Oren A."/>
            <person name="Chaudhuri R."/>
            <person name="La Ragione R.M."/>
            <person name="Hildebrand F."/>
            <person name="Pallen M.J."/>
        </authorList>
    </citation>
    <scope>NUCLEOTIDE SEQUENCE [LARGE SCALE GENOMIC DNA]</scope>
    <source>
        <strain evidence="8 9">Sa2BVA9</strain>
    </source>
</reference>
<name>A0ABR8T1A8_9BACL</name>
<comment type="caution">
    <text evidence="8">The sequence shown here is derived from an EMBL/GenBank/DDBJ whole genome shotgun (WGS) entry which is preliminary data.</text>
</comment>
<proteinExistence type="inferred from homology"/>
<evidence type="ECO:0000313" key="8">
    <source>
        <dbReference type="EMBL" id="MBD7969089.1"/>
    </source>
</evidence>
<dbReference type="RefSeq" id="WP_191800742.1">
    <property type="nucleotide sequence ID" value="NZ_JACSQL010000005.1"/>
</dbReference>
<evidence type="ECO:0000256" key="7">
    <source>
        <dbReference type="HAMAP-Rule" id="MF_00675"/>
    </source>
</evidence>
<organism evidence="8 9">
    <name type="scientific">Paenibacillus gallinarum</name>
    <dbReference type="NCBI Taxonomy" id="2762232"/>
    <lineage>
        <taxon>Bacteria</taxon>
        <taxon>Bacillati</taxon>
        <taxon>Bacillota</taxon>
        <taxon>Bacilli</taxon>
        <taxon>Bacillales</taxon>
        <taxon>Paenibacillaceae</taxon>
        <taxon>Paenibacillus</taxon>
    </lineage>
</organism>